<evidence type="ECO:0000256" key="4">
    <source>
        <dbReference type="SAM" id="MobiDB-lite"/>
    </source>
</evidence>
<evidence type="ECO:0000313" key="7">
    <source>
        <dbReference type="Proteomes" id="UP001140949"/>
    </source>
</evidence>
<evidence type="ECO:0000256" key="2">
    <source>
        <dbReference type="ARBA" id="ARBA00022670"/>
    </source>
</evidence>
<dbReference type="Pfam" id="PF02902">
    <property type="entry name" value="Peptidase_C48"/>
    <property type="match status" value="1"/>
</dbReference>
<feature type="compositionally biased region" description="Basic and acidic residues" evidence="4">
    <location>
        <begin position="394"/>
        <end position="409"/>
    </location>
</feature>
<dbReference type="GO" id="GO:0008234">
    <property type="term" value="F:cysteine-type peptidase activity"/>
    <property type="evidence" value="ECO:0007669"/>
    <property type="project" value="InterPro"/>
</dbReference>
<dbReference type="SUPFAM" id="SSF54001">
    <property type="entry name" value="Cysteine proteinases"/>
    <property type="match status" value="1"/>
</dbReference>
<evidence type="ECO:0000256" key="3">
    <source>
        <dbReference type="ARBA" id="ARBA00022801"/>
    </source>
</evidence>
<feature type="region of interest" description="Disordered" evidence="4">
    <location>
        <begin position="331"/>
        <end position="527"/>
    </location>
</feature>
<feature type="compositionally biased region" description="Low complexity" evidence="4">
    <location>
        <begin position="549"/>
        <end position="558"/>
    </location>
</feature>
<feature type="compositionally biased region" description="Polar residues" evidence="4">
    <location>
        <begin position="331"/>
        <end position="342"/>
    </location>
</feature>
<evidence type="ECO:0000256" key="1">
    <source>
        <dbReference type="ARBA" id="ARBA00005234"/>
    </source>
</evidence>
<feature type="compositionally biased region" description="Basic and acidic residues" evidence="4">
    <location>
        <begin position="348"/>
        <end position="357"/>
    </location>
</feature>
<feature type="compositionally biased region" description="Polar residues" evidence="4">
    <location>
        <begin position="410"/>
        <end position="427"/>
    </location>
</feature>
<feature type="compositionally biased region" description="Basic and acidic residues" evidence="4">
    <location>
        <begin position="428"/>
        <end position="446"/>
    </location>
</feature>
<evidence type="ECO:0000259" key="5">
    <source>
        <dbReference type="PROSITE" id="PS50600"/>
    </source>
</evidence>
<proteinExistence type="inferred from homology"/>
<dbReference type="GO" id="GO:0006508">
    <property type="term" value="P:proteolysis"/>
    <property type="evidence" value="ECO:0007669"/>
    <property type="project" value="UniProtKB-KW"/>
</dbReference>
<comment type="caution">
    <text evidence="6">The sequence shown here is derived from an EMBL/GenBank/DDBJ whole genome shotgun (WGS) entry which is preliminary data.</text>
</comment>
<gene>
    <name evidence="6" type="ORF">M6B38_333575</name>
</gene>
<feature type="region of interest" description="Disordered" evidence="4">
    <location>
        <begin position="586"/>
        <end position="630"/>
    </location>
</feature>
<dbReference type="Gene3D" id="1.10.418.20">
    <property type="match status" value="1"/>
</dbReference>
<dbReference type="PANTHER" id="PTHR47764:SF2">
    <property type="entry name" value="UBIQUITIN-LIKE PROTEASE FAMILY PROFILE DOMAIN-CONTAINING PROTEIN"/>
    <property type="match status" value="1"/>
</dbReference>
<dbReference type="Proteomes" id="UP001140949">
    <property type="component" value="Unassembled WGS sequence"/>
</dbReference>
<sequence length="630" mass="70033">MDSIKGSHSGLKNLLQSYLWEEWKERHPEAPEEHSSKFSNLRFVPLELPQQENSFDCGLFLLHYVELFLVEAPLNFSPFKITKLSKFLSLDWFSPSEASFKRYVIRKLIYDLLNYPSQKVNSSTFCSGDLSLGDCQDVLEQEPAVKFISEQCSISKTVVCNSVCFDTDGETQMNHVTMSPPDASFCDKQEDLLLKDFLETKANSTSSPKHQDNSFEENAHSQMLKSPTCLIEEPAHGIEQFMSSSPEKNNGGSFGECRTIETCSTSYYLKQDGVCELPWTSMQEKDINIDLLPRTLNTDHLDSDQRGEIENAASVSLEDCGLVPDISISSSAENQENCSQEVGTIKTEYSRNRENSDITKATEATSGSEERHEIDTAKGEVGRTVDPQEISSSKAEEGDVTGRFEDTNVEKSNSVGEDQEINTNVDKSNCDGERQEINTTELKDGGAEDPNEIGNGNTEGVQSIRNYEGIEDANEAESGKGEENQVIDTEEYKDGNSEDCQKAKLAEAGEPGVENSEVSQVVGPSTAEAVNNDDCKIVVTSEFEDGDGSSSQQISSTSVRESGDSCEESLQLPLFHGREICDEEPSEKVGMQLKREKPATGRIVQYQKRRKVQHSGVRMHTRSQRRDFPS</sequence>
<evidence type="ECO:0000313" key="6">
    <source>
        <dbReference type="EMBL" id="KAJ6834606.1"/>
    </source>
</evidence>
<dbReference type="AlphaFoldDB" id="A0AAX6H0X5"/>
<keyword evidence="3" id="KW-0378">Hydrolase</keyword>
<feature type="region of interest" description="Disordered" evidence="4">
    <location>
        <begin position="541"/>
        <end position="569"/>
    </location>
</feature>
<feature type="compositionally biased region" description="Basic and acidic residues" evidence="4">
    <location>
        <begin position="490"/>
        <end position="507"/>
    </location>
</feature>
<keyword evidence="7" id="KW-1185">Reference proteome</keyword>
<dbReference type="PANTHER" id="PTHR47764">
    <property type="entry name" value="UBIQUITIN-LIKE-SPECIFIC PROTEASE 2B-RELATED"/>
    <property type="match status" value="1"/>
</dbReference>
<protein>
    <submittedName>
        <fullName evidence="6">Ubiquitin-like-specific protease 2B</fullName>
    </submittedName>
</protein>
<feature type="compositionally biased region" description="Polar residues" evidence="4">
    <location>
        <begin position="454"/>
        <end position="465"/>
    </location>
</feature>
<name>A0AAX6H0X5_IRIPA</name>
<feature type="compositionally biased region" description="Basic and acidic residues" evidence="4">
    <location>
        <begin position="368"/>
        <end position="383"/>
    </location>
</feature>
<reference evidence="6" key="1">
    <citation type="journal article" date="2023" name="GigaByte">
        <title>Genome assembly of the bearded iris, Iris pallida Lam.</title>
        <authorList>
            <person name="Bruccoleri R.E."/>
            <person name="Oakeley E.J."/>
            <person name="Faust A.M.E."/>
            <person name="Altorfer M."/>
            <person name="Dessus-Babus S."/>
            <person name="Burckhardt D."/>
            <person name="Oertli M."/>
            <person name="Naumann U."/>
            <person name="Petersen F."/>
            <person name="Wong J."/>
        </authorList>
    </citation>
    <scope>NUCLEOTIDE SEQUENCE</scope>
    <source>
        <strain evidence="6">GSM-AAB239-AS_SAM_17_03QT</strain>
    </source>
</reference>
<accession>A0AAX6H0X5</accession>
<feature type="compositionally biased region" description="Polar residues" evidence="4">
    <location>
        <begin position="358"/>
        <end position="367"/>
    </location>
</feature>
<dbReference type="EMBL" id="JANAVB010014200">
    <property type="protein sequence ID" value="KAJ6834606.1"/>
    <property type="molecule type" value="Genomic_DNA"/>
</dbReference>
<reference evidence="6" key="2">
    <citation type="submission" date="2023-04" db="EMBL/GenBank/DDBJ databases">
        <authorList>
            <person name="Bruccoleri R.E."/>
            <person name="Oakeley E.J."/>
            <person name="Faust A.-M."/>
            <person name="Dessus-Babus S."/>
            <person name="Altorfer M."/>
            <person name="Burckhardt D."/>
            <person name="Oertli M."/>
            <person name="Naumann U."/>
            <person name="Petersen F."/>
            <person name="Wong J."/>
        </authorList>
    </citation>
    <scope>NUCLEOTIDE SEQUENCE</scope>
    <source>
        <strain evidence="6">GSM-AAB239-AS_SAM_17_03QT</strain>
        <tissue evidence="6">Leaf</tissue>
    </source>
</reference>
<organism evidence="6 7">
    <name type="scientific">Iris pallida</name>
    <name type="common">Sweet iris</name>
    <dbReference type="NCBI Taxonomy" id="29817"/>
    <lineage>
        <taxon>Eukaryota</taxon>
        <taxon>Viridiplantae</taxon>
        <taxon>Streptophyta</taxon>
        <taxon>Embryophyta</taxon>
        <taxon>Tracheophyta</taxon>
        <taxon>Spermatophyta</taxon>
        <taxon>Magnoliopsida</taxon>
        <taxon>Liliopsida</taxon>
        <taxon>Asparagales</taxon>
        <taxon>Iridaceae</taxon>
        <taxon>Iridoideae</taxon>
        <taxon>Irideae</taxon>
        <taxon>Iris</taxon>
    </lineage>
</organism>
<feature type="domain" description="Ubiquitin-like protease family profile" evidence="5">
    <location>
        <begin position="1"/>
        <end position="68"/>
    </location>
</feature>
<feature type="compositionally biased region" description="Basic residues" evidence="4">
    <location>
        <begin position="607"/>
        <end position="623"/>
    </location>
</feature>
<keyword evidence="2 6" id="KW-0645">Protease</keyword>
<dbReference type="PROSITE" id="PS50600">
    <property type="entry name" value="ULP_PROTEASE"/>
    <property type="match status" value="1"/>
</dbReference>
<dbReference type="InterPro" id="IPR003653">
    <property type="entry name" value="Peptidase_C48_C"/>
</dbReference>
<dbReference type="InterPro" id="IPR038765">
    <property type="entry name" value="Papain-like_cys_pep_sf"/>
</dbReference>
<comment type="similarity">
    <text evidence="1">Belongs to the peptidase C48 family.</text>
</comment>